<dbReference type="Gene3D" id="3.40.50.150">
    <property type="entry name" value="Vaccinia Virus protein VP39"/>
    <property type="match status" value="1"/>
</dbReference>
<organism evidence="2 3">
    <name type="scientific">Rubripirellula amarantea</name>
    <dbReference type="NCBI Taxonomy" id="2527999"/>
    <lineage>
        <taxon>Bacteria</taxon>
        <taxon>Pseudomonadati</taxon>
        <taxon>Planctomycetota</taxon>
        <taxon>Planctomycetia</taxon>
        <taxon>Pirellulales</taxon>
        <taxon>Pirellulaceae</taxon>
        <taxon>Rubripirellula</taxon>
    </lineage>
</organism>
<keyword evidence="3" id="KW-1185">Reference proteome</keyword>
<reference evidence="2 3" key="1">
    <citation type="submission" date="2019-02" db="EMBL/GenBank/DDBJ databases">
        <title>Deep-cultivation of Planctomycetes and their phenomic and genomic characterization uncovers novel biology.</title>
        <authorList>
            <person name="Wiegand S."/>
            <person name="Jogler M."/>
            <person name="Boedeker C."/>
            <person name="Pinto D."/>
            <person name="Vollmers J."/>
            <person name="Rivas-Marin E."/>
            <person name="Kohn T."/>
            <person name="Peeters S.H."/>
            <person name="Heuer A."/>
            <person name="Rast P."/>
            <person name="Oberbeckmann S."/>
            <person name="Bunk B."/>
            <person name="Jeske O."/>
            <person name="Meyerdierks A."/>
            <person name="Storesund J.E."/>
            <person name="Kallscheuer N."/>
            <person name="Luecker S."/>
            <person name="Lage O.M."/>
            <person name="Pohl T."/>
            <person name="Merkel B.J."/>
            <person name="Hornburger P."/>
            <person name="Mueller R.-W."/>
            <person name="Bruemmer F."/>
            <person name="Labrenz M."/>
            <person name="Spormann A.M."/>
            <person name="Op Den Camp H."/>
            <person name="Overmann J."/>
            <person name="Amann R."/>
            <person name="Jetten M.S.M."/>
            <person name="Mascher T."/>
            <person name="Medema M.H."/>
            <person name="Devos D.P."/>
            <person name="Kaster A.-K."/>
            <person name="Ovreas L."/>
            <person name="Rohde M."/>
            <person name="Galperin M.Y."/>
            <person name="Jogler C."/>
        </authorList>
    </citation>
    <scope>NUCLEOTIDE SEQUENCE [LARGE SCALE GENOMIC DNA]</scope>
    <source>
        <strain evidence="2 3">Pla22</strain>
    </source>
</reference>
<sequence length="242" mass="25614">MPLLKLWNTLRGRSGEPSQPEKSAQPNASSDPAPGATNPTPIAKKKTATATDRAPAATTAKAASVTKVVPAETPAPPAKKARLSLFGGSSANGPLLKQIKSLSVETALEVGVGDGSRAIEVIQTLTAQSDKTVRYIALDQFEMAGGETTLMQFHQKLRAAGVSSQVYPESLDRGLTRVAHTIGSVDLVLFSQPQNEWDTPEIHGLLARICKPSTVVLVHEGPSWQPLKRSSQSQVGPNRRAA</sequence>
<feature type="compositionally biased region" description="Low complexity" evidence="1">
    <location>
        <begin position="36"/>
        <end position="61"/>
    </location>
</feature>
<evidence type="ECO:0000256" key="1">
    <source>
        <dbReference type="SAM" id="MobiDB-lite"/>
    </source>
</evidence>
<proteinExistence type="predicted"/>
<name>A0A5C5WTF5_9BACT</name>
<feature type="region of interest" description="Disordered" evidence="1">
    <location>
        <begin position="1"/>
        <end position="61"/>
    </location>
</feature>
<dbReference type="InterPro" id="IPR029063">
    <property type="entry name" value="SAM-dependent_MTases_sf"/>
</dbReference>
<dbReference type="RefSeq" id="WP_165440519.1">
    <property type="nucleotide sequence ID" value="NZ_SJPI01000001.1"/>
</dbReference>
<comment type="caution">
    <text evidence="2">The sequence shown here is derived from an EMBL/GenBank/DDBJ whole genome shotgun (WGS) entry which is preliminary data.</text>
</comment>
<gene>
    <name evidence="2" type="ORF">Pla22_10880</name>
</gene>
<dbReference type="EMBL" id="SJPI01000001">
    <property type="protein sequence ID" value="TWT53459.1"/>
    <property type="molecule type" value="Genomic_DNA"/>
</dbReference>
<accession>A0A5C5WTF5</accession>
<protein>
    <submittedName>
        <fullName evidence="2">Uncharacterized protein</fullName>
    </submittedName>
</protein>
<dbReference type="AlphaFoldDB" id="A0A5C5WTF5"/>
<evidence type="ECO:0000313" key="2">
    <source>
        <dbReference type="EMBL" id="TWT53459.1"/>
    </source>
</evidence>
<feature type="compositionally biased region" description="Polar residues" evidence="1">
    <location>
        <begin position="16"/>
        <end position="30"/>
    </location>
</feature>
<dbReference type="Proteomes" id="UP000316598">
    <property type="component" value="Unassembled WGS sequence"/>
</dbReference>
<evidence type="ECO:0000313" key="3">
    <source>
        <dbReference type="Proteomes" id="UP000316598"/>
    </source>
</evidence>